<feature type="domain" description="Endonuclease NucS C-terminal" evidence="1">
    <location>
        <begin position="5"/>
        <end position="96"/>
    </location>
</feature>
<proteinExistence type="predicted"/>
<dbReference type="InterPro" id="IPR011856">
    <property type="entry name" value="tRNA_endonuc-like_dom_sf"/>
</dbReference>
<evidence type="ECO:0000259" key="1">
    <source>
        <dbReference type="Pfam" id="PF01939"/>
    </source>
</evidence>
<sequence>MKIKEAEIRENIAEYIKTLDPNLKVVAQEHYIKMPNGRTAYVDILAKDEFGCFTLIELKKSDQTARSAIQQLMKYANMLKNKNRLEESQIRCVVISTVWRELEEAFDEYSRVSQYEFKGYSIVYKPNEEPIFQQIVPKYNSGDLSPLKNFIFFEFSEQNERDKAYADFTSTLESLPSCNSVIIKMDYTGGDNNIIHPYGFSWSMFTTDTDRLYNEISSLPVRELNDNHFDIEGILNLWQLDGAEYELRSKILLEQVRLNYGVGEYTGLALHSLNNTLSTWNHGEPLGVGDMFSDALFDSDDMLSMACGLTGDHPYGFNIKTTPCREYQFNMVRKKLNKFLSANYRWCNQVDYILNTLRTKDVADISVYNPLNFFGLMYDLKKHSSSQRIPYLIITIDRENGDKEVYQGLLAWTDKERNPNSAKEAVITAYDSIDSLKARMISQELNDYDEKLSESYGLTYEVVTEKNNTLYIIQNDENSGYMEIIDSISTLNDFVRDNDNLIEEVDYLLNKDPSSNVKITF</sequence>
<evidence type="ECO:0000313" key="3">
    <source>
        <dbReference type="Proteomes" id="UP000067422"/>
    </source>
</evidence>
<protein>
    <recommendedName>
        <fullName evidence="1">Endonuclease NucS C-terminal domain-containing protein</fullName>
    </recommendedName>
</protein>
<dbReference type="Gene3D" id="3.40.1350.10">
    <property type="match status" value="1"/>
</dbReference>
<dbReference type="InterPro" id="IPR048301">
    <property type="entry name" value="NucS_C"/>
</dbReference>
<accession>A0ABN4KY73</accession>
<name>A0ABN4KY73_VIBHA</name>
<dbReference type="EMBL" id="CP014038">
    <property type="protein sequence ID" value="AMF96737.1"/>
    <property type="molecule type" value="Genomic_DNA"/>
</dbReference>
<organism evidence="2 3">
    <name type="scientific">Vibrio harveyi</name>
    <name type="common">Beneckea harveyi</name>
    <dbReference type="NCBI Taxonomy" id="669"/>
    <lineage>
        <taxon>Bacteria</taxon>
        <taxon>Pseudomonadati</taxon>
        <taxon>Pseudomonadota</taxon>
        <taxon>Gammaproteobacteria</taxon>
        <taxon>Vibrionales</taxon>
        <taxon>Vibrionaceae</taxon>
        <taxon>Vibrio</taxon>
    </lineage>
</organism>
<reference evidence="2" key="1">
    <citation type="submission" date="2018-01" db="EMBL/GenBank/DDBJ databases">
        <title>FDA dAtabase for Regulatory Grade micrObial Sequences (FDA-ARGOS): Supporting development and validation of Infectious Disease Dx tests.</title>
        <authorList>
            <person name="Hoffmann M."/>
            <person name="Allard M."/>
            <person name="Evans P."/>
            <person name="Brown E."/>
            <person name="Tallon L."/>
            <person name="Sadzewicz L."/>
            <person name="Sengamalay N."/>
            <person name="Ott S."/>
            <person name="Godinez A."/>
            <person name="Nagaraj S."/>
            <person name="Vyas G."/>
            <person name="Aluvathingal J."/>
            <person name="Nadendla S."/>
            <person name="Geyer C."/>
            <person name="Sichtig H."/>
        </authorList>
    </citation>
    <scope>NUCLEOTIDE SEQUENCE</scope>
    <source>
        <strain evidence="2">FDAARGOS_107</strain>
    </source>
</reference>
<dbReference type="RefSeq" id="WP_061065181.1">
    <property type="nucleotide sequence ID" value="NZ_CP014038.2"/>
</dbReference>
<gene>
    <name evidence="2" type="ORF">AL538_02805</name>
</gene>
<keyword evidence="3" id="KW-1185">Reference proteome</keyword>
<evidence type="ECO:0000313" key="2">
    <source>
        <dbReference type="EMBL" id="AMF96737.1"/>
    </source>
</evidence>
<dbReference type="Pfam" id="PF01939">
    <property type="entry name" value="NucS_C"/>
    <property type="match status" value="1"/>
</dbReference>
<dbReference type="Proteomes" id="UP000067422">
    <property type="component" value="Chromosome 1"/>
</dbReference>